<feature type="transmembrane region" description="Helical" evidence="1">
    <location>
        <begin position="87"/>
        <end position="107"/>
    </location>
</feature>
<protein>
    <submittedName>
        <fullName evidence="2">Uncharacterized protein</fullName>
    </submittedName>
</protein>
<accession>A0ABT7UKD9</accession>
<gene>
    <name evidence="2" type="ORF">QUV98_09805</name>
</gene>
<keyword evidence="3" id="KW-1185">Reference proteome</keyword>
<evidence type="ECO:0000313" key="3">
    <source>
        <dbReference type="Proteomes" id="UP001529275"/>
    </source>
</evidence>
<keyword evidence="1" id="KW-0812">Transmembrane</keyword>
<reference evidence="3" key="1">
    <citation type="submission" date="2023-06" db="EMBL/GenBank/DDBJ databases">
        <title>Identification and characterization of horizontal gene transfer across gut microbiota members of farm animals based on homology search.</title>
        <authorList>
            <person name="Zeman M."/>
            <person name="Kubasova T."/>
            <person name="Jahodarova E."/>
            <person name="Nykrynova M."/>
            <person name="Rychlik I."/>
        </authorList>
    </citation>
    <scope>NUCLEOTIDE SEQUENCE [LARGE SCALE GENOMIC DNA]</scope>
    <source>
        <strain evidence="3">ET341</strain>
    </source>
</reference>
<feature type="transmembrane region" description="Helical" evidence="1">
    <location>
        <begin position="133"/>
        <end position="159"/>
    </location>
</feature>
<evidence type="ECO:0000256" key="1">
    <source>
        <dbReference type="SAM" id="Phobius"/>
    </source>
</evidence>
<keyword evidence="1" id="KW-1133">Transmembrane helix</keyword>
<evidence type="ECO:0000313" key="2">
    <source>
        <dbReference type="EMBL" id="MDM8196608.1"/>
    </source>
</evidence>
<comment type="caution">
    <text evidence="2">The sequence shown here is derived from an EMBL/GenBank/DDBJ whole genome shotgun (WGS) entry which is preliminary data.</text>
</comment>
<name>A0ABT7UKD9_9FIRM</name>
<keyword evidence="1" id="KW-0472">Membrane</keyword>
<proteinExistence type="predicted"/>
<organism evidence="2 3">
    <name type="scientific">Massilimicrobiota timonensis</name>
    <dbReference type="NCBI Taxonomy" id="1776392"/>
    <lineage>
        <taxon>Bacteria</taxon>
        <taxon>Bacillati</taxon>
        <taxon>Bacillota</taxon>
        <taxon>Erysipelotrichia</taxon>
        <taxon>Erysipelotrichales</taxon>
        <taxon>Erysipelotrichaceae</taxon>
        <taxon>Massilimicrobiota</taxon>
    </lineage>
</organism>
<feature type="transmembrane region" description="Helical" evidence="1">
    <location>
        <begin position="7"/>
        <end position="29"/>
    </location>
</feature>
<dbReference type="EMBL" id="JAUDCK010000042">
    <property type="protein sequence ID" value="MDM8196608.1"/>
    <property type="molecule type" value="Genomic_DNA"/>
</dbReference>
<feature type="transmembrane region" description="Helical" evidence="1">
    <location>
        <begin position="60"/>
        <end position="80"/>
    </location>
</feature>
<dbReference type="Proteomes" id="UP001529275">
    <property type="component" value="Unassembled WGS sequence"/>
</dbReference>
<sequence length="203" mass="21922">MKPKLKYAPLAIATAIVNVIALIGTYMIYSPLNSLANASSSGDYASLANFSTDSLTNASLIFLLGIVATAVIAILLLVFFIYEERKIAIIISCVIAAIEFVLFLRFFDTIMSTVMGGLGSLIWGSTQSESNMVASILGSLQLTLVVTFIGAIFHIIVLLQMYHVIHLSFLQPYTPSLLYGEVINVNQESSSQESNPDEGGESQ</sequence>
<dbReference type="RefSeq" id="WP_289528100.1">
    <property type="nucleotide sequence ID" value="NZ_JAUDCK010000042.1"/>
</dbReference>